<keyword evidence="2" id="KW-1185">Reference proteome</keyword>
<dbReference type="Proteomes" id="UP000187209">
    <property type="component" value="Unassembled WGS sequence"/>
</dbReference>
<evidence type="ECO:0008006" key="3">
    <source>
        <dbReference type="Google" id="ProtNLM"/>
    </source>
</evidence>
<accession>A0A1R2CWI0</accession>
<gene>
    <name evidence="1" type="ORF">SteCoe_3730</name>
</gene>
<dbReference type="EMBL" id="MPUH01000044">
    <property type="protein sequence ID" value="OMJ93369.1"/>
    <property type="molecule type" value="Genomic_DNA"/>
</dbReference>
<reference evidence="1 2" key="1">
    <citation type="submission" date="2016-11" db="EMBL/GenBank/DDBJ databases">
        <title>The macronuclear genome of Stentor coeruleus: a giant cell with tiny introns.</title>
        <authorList>
            <person name="Slabodnick M."/>
            <person name="Ruby J.G."/>
            <person name="Reiff S.B."/>
            <person name="Swart E.C."/>
            <person name="Gosai S."/>
            <person name="Prabakaran S."/>
            <person name="Witkowska E."/>
            <person name="Larue G.E."/>
            <person name="Fisher S."/>
            <person name="Freeman R.M."/>
            <person name="Gunawardena J."/>
            <person name="Chu W."/>
            <person name="Stover N.A."/>
            <person name="Gregory B.D."/>
            <person name="Nowacki M."/>
            <person name="Derisi J."/>
            <person name="Roy S.W."/>
            <person name="Marshall W.F."/>
            <person name="Sood P."/>
        </authorList>
    </citation>
    <scope>NUCLEOTIDE SEQUENCE [LARGE SCALE GENOMIC DNA]</scope>
    <source>
        <strain evidence="1">WM001</strain>
    </source>
</reference>
<protein>
    <recommendedName>
        <fullName evidence="3">GRAM domain-containing protein</fullName>
    </recommendedName>
</protein>
<dbReference type="SUPFAM" id="SSF50729">
    <property type="entry name" value="PH domain-like"/>
    <property type="match status" value="1"/>
</dbReference>
<organism evidence="1 2">
    <name type="scientific">Stentor coeruleus</name>
    <dbReference type="NCBI Taxonomy" id="5963"/>
    <lineage>
        <taxon>Eukaryota</taxon>
        <taxon>Sar</taxon>
        <taxon>Alveolata</taxon>
        <taxon>Ciliophora</taxon>
        <taxon>Postciliodesmatophora</taxon>
        <taxon>Heterotrichea</taxon>
        <taxon>Heterotrichida</taxon>
        <taxon>Stentoridae</taxon>
        <taxon>Stentor</taxon>
    </lineage>
</organism>
<evidence type="ECO:0000313" key="2">
    <source>
        <dbReference type="Proteomes" id="UP000187209"/>
    </source>
</evidence>
<name>A0A1R2CWI0_9CILI</name>
<sequence length="171" mass="19626">MAFNPSLDRNFYPQLFPSEIIIIIYPNVYGSLHLENNIPIRNLGTLFLTNARLVFINQDLNKISSNFALHLNLISSEKLIQVSHTLSYFEGHTVPYGNYMPAPGMFKFEMLQDPRPLNISISNLLFQIRRTEHQARFVNKSVNTTLPPVSDNAFVDPNDPDIMYVVDQNKN</sequence>
<comment type="caution">
    <text evidence="1">The sequence shown here is derived from an EMBL/GenBank/DDBJ whole genome shotgun (WGS) entry which is preliminary data.</text>
</comment>
<dbReference type="AlphaFoldDB" id="A0A1R2CWI0"/>
<evidence type="ECO:0000313" key="1">
    <source>
        <dbReference type="EMBL" id="OMJ93369.1"/>
    </source>
</evidence>
<proteinExistence type="predicted"/>